<reference evidence="12" key="1">
    <citation type="journal article" date="2019" name="Int. J. Syst. Evol. Microbiol.">
        <title>The Global Catalogue of Microorganisms (GCM) 10K type strain sequencing project: providing services to taxonomists for standard genome sequencing and annotation.</title>
        <authorList>
            <consortium name="The Broad Institute Genomics Platform"/>
            <consortium name="The Broad Institute Genome Sequencing Center for Infectious Disease"/>
            <person name="Wu L."/>
            <person name="Ma J."/>
        </authorList>
    </citation>
    <scope>NUCLEOTIDE SEQUENCE [LARGE SCALE GENOMIC DNA]</scope>
    <source>
        <strain evidence="12">JCM 30346</strain>
    </source>
</reference>
<sequence length="450" mass="48990">MRAEERTGLTVVRSPHPTPNGPLHLGHLSGPYIAADVAARAARNRGERVLTMCGTDDHQNSIVMKARSSGLTPDEVITSNTAVIRETLTSTGITHDVFVRPYADPEHQALTRKLFDEMVSAGLVITTERVLLVCHGCGKTMHNSYVTGSCPFCAAEKTGGTCEICGTFSAADAMTSPRCAVCGGIPVESRVSGPVLPLEAHRARLTRLWAGAVLPPSVRALLTAHLDRPLPSVTASHPTDWGIEVTGGERLDAWFEMGLTYLVTVGRYVNPRATTLRDFAQAWNGVDSAWSFLGLDTGFYYAALFPALFAAAGVPDALCVNGLAVNELYLYESGKFSTSRGHAVWASDLLKEATPEVIRLFMCWNRPDTHSTNFTRETFDFFRTKITPMIEKAQATPIGFPTTPVPPETLRAHHALTLENFDPAMAIRCLMTALTDHNDPEATRLLRLIM</sequence>
<evidence type="ECO:0000313" key="12">
    <source>
        <dbReference type="Proteomes" id="UP001596137"/>
    </source>
</evidence>
<comment type="similarity">
    <text evidence="8">Belongs to the class-I aminoacyl-tRNA synthetase family.</text>
</comment>
<dbReference type="InterPro" id="IPR029038">
    <property type="entry name" value="MetRS_Zn"/>
</dbReference>
<comment type="caution">
    <text evidence="11">The sequence shown here is derived from an EMBL/GenBank/DDBJ whole genome shotgun (WGS) entry which is preliminary data.</text>
</comment>
<dbReference type="EMBL" id="JBHSRF010000034">
    <property type="protein sequence ID" value="MFC6083868.1"/>
    <property type="molecule type" value="Genomic_DNA"/>
</dbReference>
<keyword evidence="1 8" id="KW-0436">Ligase</keyword>
<keyword evidence="2 8" id="KW-0547">Nucleotide-binding</keyword>
<evidence type="ECO:0000259" key="10">
    <source>
        <dbReference type="Pfam" id="PF09334"/>
    </source>
</evidence>
<dbReference type="Pfam" id="PF09334">
    <property type="entry name" value="tRNA-synt_1g"/>
    <property type="match status" value="1"/>
</dbReference>
<dbReference type="InterPro" id="IPR023458">
    <property type="entry name" value="Met-tRNA_ligase_1"/>
</dbReference>
<dbReference type="SUPFAM" id="SSF52374">
    <property type="entry name" value="Nucleotidylyl transferase"/>
    <property type="match status" value="1"/>
</dbReference>
<evidence type="ECO:0000256" key="1">
    <source>
        <dbReference type="ARBA" id="ARBA00022598"/>
    </source>
</evidence>
<feature type="region of interest" description="Disordered" evidence="9">
    <location>
        <begin position="1"/>
        <end position="21"/>
    </location>
</feature>
<dbReference type="PANTHER" id="PTHR45765:SF1">
    <property type="entry name" value="METHIONINE--TRNA LIGASE, CYTOPLASMIC"/>
    <property type="match status" value="1"/>
</dbReference>
<dbReference type="InterPro" id="IPR014729">
    <property type="entry name" value="Rossmann-like_a/b/a_fold"/>
</dbReference>
<gene>
    <name evidence="11" type="ORF">ACFP1K_22060</name>
</gene>
<keyword evidence="12" id="KW-1185">Reference proteome</keyword>
<keyword evidence="3 8" id="KW-0067">ATP-binding</keyword>
<evidence type="ECO:0000256" key="2">
    <source>
        <dbReference type="ARBA" id="ARBA00022741"/>
    </source>
</evidence>
<evidence type="ECO:0000313" key="11">
    <source>
        <dbReference type="EMBL" id="MFC6083868.1"/>
    </source>
</evidence>
<dbReference type="PRINTS" id="PR01041">
    <property type="entry name" value="TRNASYNTHMET"/>
</dbReference>
<dbReference type="Gene3D" id="2.20.28.20">
    <property type="entry name" value="Methionyl-tRNA synthetase, Zn-domain"/>
    <property type="match status" value="1"/>
</dbReference>
<evidence type="ECO:0000256" key="5">
    <source>
        <dbReference type="ARBA" id="ARBA00023146"/>
    </source>
</evidence>
<evidence type="ECO:0000256" key="4">
    <source>
        <dbReference type="ARBA" id="ARBA00022917"/>
    </source>
</evidence>
<evidence type="ECO:0000256" key="6">
    <source>
        <dbReference type="ARBA" id="ARBA00030904"/>
    </source>
</evidence>
<evidence type="ECO:0000256" key="8">
    <source>
        <dbReference type="RuleBase" id="RU363039"/>
    </source>
</evidence>
<dbReference type="Proteomes" id="UP001596137">
    <property type="component" value="Unassembled WGS sequence"/>
</dbReference>
<dbReference type="InterPro" id="IPR033911">
    <property type="entry name" value="MetRS_core"/>
</dbReference>
<name>A0ABW1NLZ4_9ACTN</name>
<dbReference type="PROSITE" id="PS00178">
    <property type="entry name" value="AA_TRNA_LIGASE_I"/>
    <property type="match status" value="1"/>
</dbReference>
<comment type="catalytic activity">
    <reaction evidence="7">
        <text>tRNA(Met) + L-methionine + ATP = L-methionyl-tRNA(Met) + AMP + diphosphate</text>
        <dbReference type="Rhea" id="RHEA:13481"/>
        <dbReference type="Rhea" id="RHEA-COMP:9667"/>
        <dbReference type="Rhea" id="RHEA-COMP:9698"/>
        <dbReference type="ChEBI" id="CHEBI:30616"/>
        <dbReference type="ChEBI" id="CHEBI:33019"/>
        <dbReference type="ChEBI" id="CHEBI:57844"/>
        <dbReference type="ChEBI" id="CHEBI:78442"/>
        <dbReference type="ChEBI" id="CHEBI:78530"/>
        <dbReference type="ChEBI" id="CHEBI:456215"/>
        <dbReference type="EC" id="6.1.1.10"/>
    </reaction>
</comment>
<keyword evidence="4 8" id="KW-0648">Protein biosynthesis</keyword>
<keyword evidence="5 8" id="KW-0030">Aminoacyl-tRNA synthetase</keyword>
<proteinExistence type="inferred from homology"/>
<evidence type="ECO:0000256" key="3">
    <source>
        <dbReference type="ARBA" id="ARBA00022840"/>
    </source>
</evidence>
<protein>
    <recommendedName>
        <fullName evidence="6">Methionyl-tRNA synthetase</fullName>
    </recommendedName>
</protein>
<dbReference type="GO" id="GO:0016874">
    <property type="term" value="F:ligase activity"/>
    <property type="evidence" value="ECO:0007669"/>
    <property type="project" value="UniProtKB-KW"/>
</dbReference>
<accession>A0ABW1NLZ4</accession>
<evidence type="ECO:0000256" key="7">
    <source>
        <dbReference type="ARBA" id="ARBA00047364"/>
    </source>
</evidence>
<dbReference type="InterPro" id="IPR001412">
    <property type="entry name" value="aa-tRNA-synth_I_CS"/>
</dbReference>
<dbReference type="RefSeq" id="WP_380756315.1">
    <property type="nucleotide sequence ID" value="NZ_JBHSRF010000034.1"/>
</dbReference>
<dbReference type="PANTHER" id="PTHR45765">
    <property type="entry name" value="METHIONINE--TRNA LIGASE"/>
    <property type="match status" value="1"/>
</dbReference>
<dbReference type="InterPro" id="IPR015413">
    <property type="entry name" value="Methionyl/Leucyl_tRNA_Synth"/>
</dbReference>
<dbReference type="Gene3D" id="3.40.50.620">
    <property type="entry name" value="HUPs"/>
    <property type="match status" value="1"/>
</dbReference>
<organism evidence="11 12">
    <name type="scientific">Sphaerisporangium aureirubrum</name>
    <dbReference type="NCBI Taxonomy" id="1544736"/>
    <lineage>
        <taxon>Bacteria</taxon>
        <taxon>Bacillati</taxon>
        <taxon>Actinomycetota</taxon>
        <taxon>Actinomycetes</taxon>
        <taxon>Streptosporangiales</taxon>
        <taxon>Streptosporangiaceae</taxon>
        <taxon>Sphaerisporangium</taxon>
    </lineage>
</organism>
<evidence type="ECO:0000256" key="9">
    <source>
        <dbReference type="SAM" id="MobiDB-lite"/>
    </source>
</evidence>
<feature type="domain" description="Methionyl/Leucyl tRNA synthetase" evidence="10">
    <location>
        <begin position="11"/>
        <end position="379"/>
    </location>
</feature>